<accession>A0AAD9D0C7</accession>
<evidence type="ECO:0000313" key="3">
    <source>
        <dbReference type="Proteomes" id="UP001244207"/>
    </source>
</evidence>
<dbReference type="GeneID" id="85393976"/>
<proteinExistence type="predicted"/>
<dbReference type="RefSeq" id="XP_060369948.1">
    <property type="nucleotide sequence ID" value="XM_060510077.1"/>
</dbReference>
<organism evidence="2 3">
    <name type="scientific">Glomerella acutata</name>
    <name type="common">Colletotrichum acutatum</name>
    <dbReference type="NCBI Taxonomy" id="27357"/>
    <lineage>
        <taxon>Eukaryota</taxon>
        <taxon>Fungi</taxon>
        <taxon>Dikarya</taxon>
        <taxon>Ascomycota</taxon>
        <taxon>Pezizomycotina</taxon>
        <taxon>Sordariomycetes</taxon>
        <taxon>Hypocreomycetidae</taxon>
        <taxon>Glomerellales</taxon>
        <taxon>Glomerellaceae</taxon>
        <taxon>Colletotrichum</taxon>
        <taxon>Colletotrichum acutatum species complex</taxon>
    </lineage>
</organism>
<evidence type="ECO:0000313" key="2">
    <source>
        <dbReference type="EMBL" id="KAK1729893.1"/>
    </source>
</evidence>
<sequence length="155" mass="17358">MRRGRISEQGPGDVEDDCEGSSSSELRVEGGCELTLIDRTPLARYWMPHHFSMNRGVSRAIPDPKPLGQTTFECSHSKTWSGLAPVTPTPRLELRKDEGQWPICRLSRSLEFDTLVLSKVSAVALVALVTCKFPLSGVLGKRQKPQRRLETQWLV</sequence>
<dbReference type="EMBL" id="JAHMHS010000009">
    <property type="protein sequence ID" value="KAK1729893.1"/>
    <property type="molecule type" value="Genomic_DNA"/>
</dbReference>
<dbReference type="AlphaFoldDB" id="A0AAD9D0C7"/>
<feature type="region of interest" description="Disordered" evidence="1">
    <location>
        <begin position="1"/>
        <end position="25"/>
    </location>
</feature>
<keyword evidence="3" id="KW-1185">Reference proteome</keyword>
<dbReference type="Proteomes" id="UP001244207">
    <property type="component" value="Unassembled WGS sequence"/>
</dbReference>
<gene>
    <name evidence="2" type="ORF">BDZ83DRAFT_647453</name>
</gene>
<evidence type="ECO:0000256" key="1">
    <source>
        <dbReference type="SAM" id="MobiDB-lite"/>
    </source>
</evidence>
<name>A0AAD9D0C7_GLOAC</name>
<reference evidence="2" key="1">
    <citation type="submission" date="2021-12" db="EMBL/GenBank/DDBJ databases">
        <title>Comparative genomics, transcriptomics and evolutionary studies reveal genomic signatures of adaptation to plant cell wall in hemibiotrophic fungi.</title>
        <authorList>
            <consortium name="DOE Joint Genome Institute"/>
            <person name="Baroncelli R."/>
            <person name="Diaz J.F."/>
            <person name="Benocci T."/>
            <person name="Peng M."/>
            <person name="Battaglia E."/>
            <person name="Haridas S."/>
            <person name="Andreopoulos W."/>
            <person name="Labutti K."/>
            <person name="Pangilinan J."/>
            <person name="Floch G.L."/>
            <person name="Makela M.R."/>
            <person name="Henrissat B."/>
            <person name="Grigoriev I.V."/>
            <person name="Crouch J.A."/>
            <person name="De Vries R.P."/>
            <person name="Sukno S.A."/>
            <person name="Thon M.R."/>
        </authorList>
    </citation>
    <scope>NUCLEOTIDE SEQUENCE</scope>
    <source>
        <strain evidence="2">CBS 112980</strain>
    </source>
</reference>
<protein>
    <submittedName>
        <fullName evidence="2">Uncharacterized protein</fullName>
    </submittedName>
</protein>
<comment type="caution">
    <text evidence="2">The sequence shown here is derived from an EMBL/GenBank/DDBJ whole genome shotgun (WGS) entry which is preliminary data.</text>
</comment>